<name>A0A922EJ35_CARIL</name>
<comment type="caution">
    <text evidence="1">The sequence shown here is derived from an EMBL/GenBank/DDBJ whole genome shotgun (WGS) entry which is preliminary data.</text>
</comment>
<dbReference type="Proteomes" id="UP000811246">
    <property type="component" value="Chromosome 7"/>
</dbReference>
<organism evidence="1 2">
    <name type="scientific">Carya illinoinensis</name>
    <name type="common">Pecan</name>
    <dbReference type="NCBI Taxonomy" id="32201"/>
    <lineage>
        <taxon>Eukaryota</taxon>
        <taxon>Viridiplantae</taxon>
        <taxon>Streptophyta</taxon>
        <taxon>Embryophyta</taxon>
        <taxon>Tracheophyta</taxon>
        <taxon>Spermatophyta</taxon>
        <taxon>Magnoliopsida</taxon>
        <taxon>eudicotyledons</taxon>
        <taxon>Gunneridae</taxon>
        <taxon>Pentapetalae</taxon>
        <taxon>rosids</taxon>
        <taxon>fabids</taxon>
        <taxon>Fagales</taxon>
        <taxon>Juglandaceae</taxon>
        <taxon>Carya</taxon>
    </lineage>
</organism>
<sequence>MFSFPPNVLASLLQQLNVGHGYSHSEALAGRYTQDRMGTKFFTHSFYTKVGNISKNGICTHSVSHICTKLK</sequence>
<dbReference type="AlphaFoldDB" id="A0A922EJ35"/>
<protein>
    <submittedName>
        <fullName evidence="1">Uncharacterized protein</fullName>
    </submittedName>
</protein>
<accession>A0A922EJ35</accession>
<dbReference type="EMBL" id="CM031831">
    <property type="protein sequence ID" value="KAG6703557.1"/>
    <property type="molecule type" value="Genomic_DNA"/>
</dbReference>
<gene>
    <name evidence="1" type="ORF">I3842_07G090100</name>
</gene>
<proteinExistence type="predicted"/>
<evidence type="ECO:0000313" key="1">
    <source>
        <dbReference type="EMBL" id="KAG6703557.1"/>
    </source>
</evidence>
<evidence type="ECO:0000313" key="2">
    <source>
        <dbReference type="Proteomes" id="UP000811246"/>
    </source>
</evidence>
<reference evidence="1" key="1">
    <citation type="submission" date="2021-01" db="EMBL/GenBank/DDBJ databases">
        <authorList>
            <person name="Lovell J.T."/>
            <person name="Bentley N."/>
            <person name="Bhattarai G."/>
            <person name="Jenkins J.W."/>
            <person name="Sreedasyam A."/>
            <person name="Alarcon Y."/>
            <person name="Bock C."/>
            <person name="Boston L."/>
            <person name="Carlson J."/>
            <person name="Cervantes K."/>
            <person name="Clermont K."/>
            <person name="Krom N."/>
            <person name="Kubenka K."/>
            <person name="Mamidi S."/>
            <person name="Mattison C."/>
            <person name="Monteros M."/>
            <person name="Pisani C."/>
            <person name="Plott C."/>
            <person name="Rajasekar S."/>
            <person name="Rhein H.S."/>
            <person name="Rohla C."/>
            <person name="Song M."/>
            <person name="Hilaire R.S."/>
            <person name="Shu S."/>
            <person name="Wells L."/>
            <person name="Wang X."/>
            <person name="Webber J."/>
            <person name="Heerema R.J."/>
            <person name="Klein P."/>
            <person name="Conner P."/>
            <person name="Grauke L."/>
            <person name="Grimwood J."/>
            <person name="Schmutz J."/>
            <person name="Randall J.J."/>
        </authorList>
    </citation>
    <scope>NUCLEOTIDE SEQUENCE</scope>
    <source>
        <tissue evidence="1">Leaf</tissue>
    </source>
</reference>